<evidence type="ECO:0000313" key="2">
    <source>
        <dbReference type="Proteomes" id="UP000748025"/>
    </source>
</evidence>
<sequence length="65" mass="7482">MSKYGGRERIMIQIMDAVDMVIIHQMFPILGINSTHDILARTVRRKHRTTGIERMLLCSINPSKS</sequence>
<protein>
    <submittedName>
        <fullName evidence="1">Uncharacterized protein</fullName>
    </submittedName>
</protein>
<keyword evidence="2" id="KW-1185">Reference proteome</keyword>
<dbReference type="AlphaFoldDB" id="A0A9P7N9B1"/>
<reference evidence="1" key="1">
    <citation type="journal article" date="2020" name="bioRxiv">
        <title>Whole genome comparisons of ergot fungi reveals the divergence and evolution of species within the genus Claviceps are the result of varying mechanisms driving genome evolution and host range expansion.</title>
        <authorList>
            <person name="Wyka S.A."/>
            <person name="Mondo S.J."/>
            <person name="Liu M."/>
            <person name="Dettman J."/>
            <person name="Nalam V."/>
            <person name="Broders K.D."/>
        </authorList>
    </citation>
    <scope>NUCLEOTIDE SEQUENCE</scope>
    <source>
        <strain evidence="1">CCC 602</strain>
    </source>
</reference>
<dbReference type="Proteomes" id="UP000748025">
    <property type="component" value="Unassembled WGS sequence"/>
</dbReference>
<dbReference type="EMBL" id="SRPW01001722">
    <property type="protein sequence ID" value="KAG5999373.1"/>
    <property type="molecule type" value="Genomic_DNA"/>
</dbReference>
<accession>A0A9P7N9B1</accession>
<comment type="caution">
    <text evidence="1">The sequence shown here is derived from an EMBL/GenBank/DDBJ whole genome shotgun (WGS) entry which is preliminary data.</text>
</comment>
<organism evidence="1 2">
    <name type="scientific">Claviceps pusilla</name>
    <dbReference type="NCBI Taxonomy" id="123648"/>
    <lineage>
        <taxon>Eukaryota</taxon>
        <taxon>Fungi</taxon>
        <taxon>Dikarya</taxon>
        <taxon>Ascomycota</taxon>
        <taxon>Pezizomycotina</taxon>
        <taxon>Sordariomycetes</taxon>
        <taxon>Hypocreomycetidae</taxon>
        <taxon>Hypocreales</taxon>
        <taxon>Clavicipitaceae</taxon>
        <taxon>Claviceps</taxon>
    </lineage>
</organism>
<gene>
    <name evidence="1" type="ORF">E4U43_002100</name>
</gene>
<evidence type="ECO:0000313" key="1">
    <source>
        <dbReference type="EMBL" id="KAG5999373.1"/>
    </source>
</evidence>
<name>A0A9P7N9B1_9HYPO</name>
<proteinExistence type="predicted"/>